<reference evidence="3" key="1">
    <citation type="submission" date="2012-06" db="EMBL/GenBank/DDBJ databases">
        <title>The complete genome of Flexibacter litoralis DSM 6794.</title>
        <authorList>
            <person name="Lucas S."/>
            <person name="Copeland A."/>
            <person name="Lapidus A."/>
            <person name="Glavina del Rio T."/>
            <person name="Dalin E."/>
            <person name="Tice H."/>
            <person name="Bruce D."/>
            <person name="Goodwin L."/>
            <person name="Pitluck S."/>
            <person name="Peters L."/>
            <person name="Ovchinnikova G."/>
            <person name="Lu M."/>
            <person name="Kyrpides N."/>
            <person name="Mavromatis K."/>
            <person name="Ivanova N."/>
            <person name="Brettin T."/>
            <person name="Detter J.C."/>
            <person name="Han C."/>
            <person name="Larimer F."/>
            <person name="Land M."/>
            <person name="Hauser L."/>
            <person name="Markowitz V."/>
            <person name="Cheng J.-F."/>
            <person name="Hugenholtz P."/>
            <person name="Woyke T."/>
            <person name="Wu D."/>
            <person name="Spring S."/>
            <person name="Lang E."/>
            <person name="Kopitz M."/>
            <person name="Brambilla E."/>
            <person name="Klenk H.-P."/>
            <person name="Eisen J.A."/>
        </authorList>
    </citation>
    <scope>NUCLEOTIDE SEQUENCE [LARGE SCALE GENOMIC DNA]</scope>
    <source>
        <strain evidence="3">ATCC 23117 / DSM 6794 / NBRC 15988 / NCIMB 1366 / Sio-4</strain>
    </source>
</reference>
<dbReference type="SUPFAM" id="SSF49344">
    <property type="entry name" value="CBD9-like"/>
    <property type="match status" value="1"/>
</dbReference>
<dbReference type="InterPro" id="IPR045670">
    <property type="entry name" value="DUF5916"/>
</dbReference>
<evidence type="ECO:0000259" key="1">
    <source>
        <dbReference type="Pfam" id="PF19313"/>
    </source>
</evidence>
<dbReference type="AlphaFoldDB" id="I4AQW4"/>
<evidence type="ECO:0000313" key="2">
    <source>
        <dbReference type="EMBL" id="AFM06349.1"/>
    </source>
</evidence>
<dbReference type="PATRIC" id="fig|880071.3.peg.4053"/>
<name>I4AQW4_BERLS</name>
<keyword evidence="3" id="KW-1185">Reference proteome</keyword>
<dbReference type="CDD" id="cd09618">
    <property type="entry name" value="CBM9_like_2"/>
    <property type="match status" value="1"/>
</dbReference>
<dbReference type="EMBL" id="CP003345">
    <property type="protein sequence ID" value="AFM06349.1"/>
    <property type="molecule type" value="Genomic_DNA"/>
</dbReference>
<gene>
    <name evidence="2" type="ordered locus">Fleli_4053</name>
</gene>
<dbReference type="OrthoDB" id="9786766at2"/>
<proteinExistence type="predicted"/>
<sequence length="748" mass="86425" precursor="true">MHHFYFSVFFTFCFYLFQIPVFSQDISNQSKSIINKQKIDSLSISPYQLSVRKTAAIRVDGVLDEEIWQLSEIATGFVQNFPTDTLLAISQTEVRVAYDENYLYVAAVCKGNPNQKYIVSSMKRDYDWTTNDNFSVNLNPFGDGLNGVYFTVSPVGAQLEGLISEGDRDDSNWDNKWYSAVSNLPDGSWTCEIAIPFKTLRYPKDKSKWKVNFARNDAFRNEFSAWVPVPIQFSTISLAFAGELIFDKKLEKVGSNISIIPYLAGSLIKDNTNNLPYKTTGNIGGDAKIAVSPSLNLDLTINPDFSQVEVDQQVTNLSRFEIFFPEKRQFFLENSDLFANFGFSKMRPFFSRRVGIAFDTTINQNVQNPILYGARLSGKVNKDWRVGLLNMQTGQDEEKGIIGNNYTVAAFQRQIFSRSNIAAIFVNRQETGNETSDKPYTRMAGIDYNLQSKDSKWRGKIFYHHAFLPDEKDGTFAHAAYLAYNTRKFYAVWNHELVGKNYNINDIGYVLRKGLWRFEDWVGYNIYPKKGKIQKHNFHAYFNTYTDLNWKITDRNLSFEYNAELFNTSSFGASFFNDYTYLFSSFDPTNSDGKQFEEGTEFTNTGGYIYLNTDSRKRFNFSTSTSYSTYFTGTRFNVDGTIRYRFQPYGQFAVSFDHNIIDLPEPYNDATFWIISPRLDMSFSRSLFLTTFLQYNTQADNVNLNARFQWRFKPVSDFFIVYSENYLPENFGSKNRAIVAKISYWFNL</sequence>
<dbReference type="eggNOG" id="COG2091">
    <property type="taxonomic scope" value="Bacteria"/>
</dbReference>
<dbReference type="Pfam" id="PF19313">
    <property type="entry name" value="DUF5916"/>
    <property type="match status" value="1"/>
</dbReference>
<dbReference type="Proteomes" id="UP000006054">
    <property type="component" value="Chromosome"/>
</dbReference>
<dbReference type="KEGG" id="fli:Fleli_4053"/>
<feature type="domain" description="DUF5916" evidence="1">
    <location>
        <begin position="258"/>
        <end position="658"/>
    </location>
</feature>
<evidence type="ECO:0000313" key="3">
    <source>
        <dbReference type="Proteomes" id="UP000006054"/>
    </source>
</evidence>
<organism evidence="2 3">
    <name type="scientific">Bernardetia litoralis (strain ATCC 23117 / DSM 6794 / NBRC 15988 / NCIMB 1366 / Fx l1 / Sio-4)</name>
    <name type="common">Flexibacter litoralis</name>
    <dbReference type="NCBI Taxonomy" id="880071"/>
    <lineage>
        <taxon>Bacteria</taxon>
        <taxon>Pseudomonadati</taxon>
        <taxon>Bacteroidota</taxon>
        <taxon>Cytophagia</taxon>
        <taxon>Cytophagales</taxon>
        <taxon>Bernardetiaceae</taxon>
        <taxon>Bernardetia</taxon>
    </lineage>
</organism>
<dbReference type="Gene3D" id="2.60.40.1190">
    <property type="match status" value="1"/>
</dbReference>
<dbReference type="HOGENOM" id="CLU_016090_1_0_10"/>
<accession>I4AQW4</accession>
<dbReference type="RefSeq" id="WP_014799772.1">
    <property type="nucleotide sequence ID" value="NC_018018.1"/>
</dbReference>
<protein>
    <recommendedName>
        <fullName evidence="1">DUF5916 domain-containing protein</fullName>
    </recommendedName>
</protein>
<dbReference type="STRING" id="880071.Fleli_4053"/>